<feature type="region of interest" description="Disordered" evidence="1">
    <location>
        <begin position="1"/>
        <end position="20"/>
    </location>
</feature>
<name>A0A0R3TA80_RODNA</name>
<protein>
    <submittedName>
        <fullName evidence="5">GpcrRhopsn4 domain-containing protein</fullName>
    </submittedName>
</protein>
<dbReference type="EMBL" id="UZAE01002524">
    <property type="protein sequence ID" value="VDN99826.1"/>
    <property type="molecule type" value="Genomic_DNA"/>
</dbReference>
<evidence type="ECO:0000256" key="2">
    <source>
        <dbReference type="SAM" id="Phobius"/>
    </source>
</evidence>
<gene>
    <name evidence="3" type="ORF">HNAJ_LOCUS3967</name>
</gene>
<evidence type="ECO:0000256" key="1">
    <source>
        <dbReference type="SAM" id="MobiDB-lite"/>
    </source>
</evidence>
<keyword evidence="2" id="KW-0812">Transmembrane</keyword>
<proteinExistence type="predicted"/>
<keyword evidence="2" id="KW-0472">Membrane</keyword>
<evidence type="ECO:0000313" key="4">
    <source>
        <dbReference type="Proteomes" id="UP000278807"/>
    </source>
</evidence>
<organism evidence="5">
    <name type="scientific">Rodentolepis nana</name>
    <name type="common">Dwarf tapeworm</name>
    <name type="synonym">Hymenolepis nana</name>
    <dbReference type="NCBI Taxonomy" id="102285"/>
    <lineage>
        <taxon>Eukaryota</taxon>
        <taxon>Metazoa</taxon>
        <taxon>Spiralia</taxon>
        <taxon>Lophotrochozoa</taxon>
        <taxon>Platyhelminthes</taxon>
        <taxon>Cestoda</taxon>
        <taxon>Eucestoda</taxon>
        <taxon>Cyclophyllidea</taxon>
        <taxon>Hymenolepididae</taxon>
        <taxon>Rodentolepis</taxon>
    </lineage>
</organism>
<dbReference type="OrthoDB" id="6263941at2759"/>
<dbReference type="WBParaSite" id="HNAJ_0000396901-mRNA-1">
    <property type="protein sequence ID" value="HNAJ_0000396901-mRNA-1"/>
    <property type="gene ID" value="HNAJ_0000396901"/>
</dbReference>
<dbReference type="AlphaFoldDB" id="A0A0R3TA80"/>
<evidence type="ECO:0000313" key="3">
    <source>
        <dbReference type="EMBL" id="VDN99826.1"/>
    </source>
</evidence>
<feature type="transmembrane region" description="Helical" evidence="2">
    <location>
        <begin position="379"/>
        <end position="406"/>
    </location>
</feature>
<reference evidence="3 4" key="2">
    <citation type="submission" date="2018-11" db="EMBL/GenBank/DDBJ databases">
        <authorList>
            <consortium name="Pathogen Informatics"/>
        </authorList>
    </citation>
    <scope>NUCLEOTIDE SEQUENCE [LARGE SCALE GENOMIC DNA]</scope>
</reference>
<sequence length="416" mass="46903">MGRGGGRSKASSTGTTHEAGTPYIPIDLNTTLIEFILSGHFETDYFSYCSTRLSAYTCRYWFDPNHSASQADFDTHAFEEGALRPIETHSDMLMHFANPAHFPVSLAGGIVRDGWDKHPNDSTLLINDLLPLTISREKQICSTLLCIALFVSILANMLSCHCLRRISDGGLYIAKILQYLTILECIDLFIQLGNTLIDFYRGVPLFTVIDFIGKWSCQTLAMGYTSLAHSEGLLVSALAGYSLLFLKNLRYHLARFRGDWTFNFLMLVIALTATASSQFFYTFDLFHVDNRLPPSKAKIGKGVFVEPSLYMCGFSASWGLSHVYVSYIWPMIDHLQGDIIPCLMSLAAGTMILISRQSVARKERKEQDLGTTDEMNEFIWILPLLFLLHGFSILPRTIFFVGKYFVFSGKIFDNWK</sequence>
<feature type="compositionally biased region" description="Polar residues" evidence="1">
    <location>
        <begin position="9"/>
        <end position="18"/>
    </location>
</feature>
<evidence type="ECO:0000313" key="5">
    <source>
        <dbReference type="WBParaSite" id="HNAJ_0000396901-mRNA-1"/>
    </source>
</evidence>
<accession>A0A0R3TA80</accession>
<dbReference type="Proteomes" id="UP000278807">
    <property type="component" value="Unassembled WGS sequence"/>
</dbReference>
<keyword evidence="2" id="KW-1133">Transmembrane helix</keyword>
<feature type="transmembrane region" description="Helical" evidence="2">
    <location>
        <begin position="261"/>
        <end position="281"/>
    </location>
</feature>
<reference evidence="5" key="1">
    <citation type="submission" date="2017-02" db="UniProtKB">
        <authorList>
            <consortium name="WormBaseParasite"/>
        </authorList>
    </citation>
    <scope>IDENTIFICATION</scope>
</reference>
<keyword evidence="4" id="KW-1185">Reference proteome</keyword>
<feature type="transmembrane region" description="Helical" evidence="2">
    <location>
        <begin position="339"/>
        <end position="359"/>
    </location>
</feature>